<dbReference type="EMBL" id="JANTQA010000008">
    <property type="protein sequence ID" value="KAJ3451747.1"/>
    <property type="molecule type" value="Genomic_DNA"/>
</dbReference>
<evidence type="ECO:0000313" key="3">
    <source>
        <dbReference type="Proteomes" id="UP001146793"/>
    </source>
</evidence>
<accession>A0AAV8AG05</accession>
<dbReference type="Proteomes" id="UP001146793">
    <property type="component" value="Unassembled WGS sequence"/>
</dbReference>
<feature type="compositionally biased region" description="Basic and acidic residues" evidence="1">
    <location>
        <begin position="1096"/>
        <end position="1143"/>
    </location>
</feature>
<dbReference type="Gene3D" id="2.130.10.10">
    <property type="entry name" value="YVTN repeat-like/Quinoprotein amine dehydrogenase"/>
    <property type="match status" value="1"/>
</dbReference>
<name>A0AAV8AG05_9EUKA</name>
<feature type="compositionally biased region" description="Basic residues" evidence="1">
    <location>
        <begin position="1245"/>
        <end position="1262"/>
    </location>
</feature>
<feature type="compositionally biased region" description="Basic and acidic residues" evidence="1">
    <location>
        <begin position="1207"/>
        <end position="1241"/>
    </location>
</feature>
<feature type="region of interest" description="Disordered" evidence="1">
    <location>
        <begin position="1068"/>
        <end position="1178"/>
    </location>
</feature>
<dbReference type="InterPro" id="IPR036322">
    <property type="entry name" value="WD40_repeat_dom_sf"/>
</dbReference>
<dbReference type="InterPro" id="IPR001680">
    <property type="entry name" value="WD40_rpt"/>
</dbReference>
<dbReference type="PANTHER" id="PTHR34660:SF3">
    <property type="entry name" value="RRM DOMAIN-CONTAINING PROTEIN"/>
    <property type="match status" value="1"/>
</dbReference>
<dbReference type="PANTHER" id="PTHR34660">
    <property type="entry name" value="MYB-LIKE PROTEIN X"/>
    <property type="match status" value="1"/>
</dbReference>
<evidence type="ECO:0000313" key="2">
    <source>
        <dbReference type="EMBL" id="KAJ3451747.1"/>
    </source>
</evidence>
<dbReference type="InterPro" id="IPR015943">
    <property type="entry name" value="WD40/YVTN_repeat-like_dom_sf"/>
</dbReference>
<evidence type="ECO:0000256" key="1">
    <source>
        <dbReference type="SAM" id="MobiDB-lite"/>
    </source>
</evidence>
<feature type="compositionally biased region" description="Basic and acidic residues" evidence="1">
    <location>
        <begin position="1150"/>
        <end position="1172"/>
    </location>
</feature>
<feature type="region of interest" description="Disordered" evidence="1">
    <location>
        <begin position="1029"/>
        <end position="1049"/>
    </location>
</feature>
<sequence>MELKKSFELSNFNQFCFHPRLPTLYASDSLRIIEYDLFTSSVRRTFWSPGGSITKIVHFDNSNLLVGSTDSGALIVWGDQGEGIQTKVEPNKKETKKPIQCMKTAPEGCRIIYFNESSSNINVVDLNKAKTENSAFRYEINISKKPIMDLDCHPIKPICVCVTKDGLVRLWDYQQKQLRYVLDFNVIQINTTKKLKKSRRKKMFYSYCARFTRSNPDVLIVGGKSGFVSVWEVSNMEEPKFISYYIFPSKLDIVDMGFHSFFDESFLILKGGSMFAAKINESGDLCKSNTFIKNCGVSISSIMRPQLIGSHNYYNFFCFSQFSINDENITSLGVHTAIFKEFPRIFLPKNSQLPFYLTSDYLKKIQEFPKEIYFLPREKQKINSYHFHSEKDQMYCSLPRSFAERLYNEKVIKFEYNQTKNCFLMVSVNFENIKPEYHYLICNYTGDYYLGPGRDLIVVKNKLFVLSEDGKILIENNFIGNTIEFIETKRHQLPDEMCKLFLAPFNSGTVIVYFDLKNKKLKYSNNYYNFNLQNKPFLVEKEKNIGVLSSVIKEDNNVISDNNNSNNDDDDDDEKKAKSGNQNKKIPTLELLENEIVYDLKWKCNSNKSVWIVAILTTKRILIANHKFEILQIVNKRSNMFSFPYFHSCYWFGLALIFNTSSTLEYITLDRLQEPKLICSLNIKNTNLIGVLPDRAIFSYKEKNETIIICSQLSNCFEPLLNGFLSIPLDKINFPEFKTQGAFTKNISLFIEKYSMSFISVQLIDLLDKRGYSELALALIDKKKDFPLEKKVKIAINAKKFDICYQFLKKEYLQNKSKTNHNDDEDNRFLKLFRLLLKSTLNYGQFNIVENCLLILKDYFTLFLLYTSIGDKNEIARLAWELYSNEMKINKNERVRLLSLCSSYLGLNDPLYLSNTSTQIKKKLQNYNFILDNKNKRDQNKNKIKNLNLNSQFTINKINVEKLKQFFNAHTLNMIIQNEDKSKIKNLELNEQNNWFTYPIELFIEKDSNSDVFESFDQNLNSNSIKLLSKKSKKNKEKKGSIKKQENKIKNHSLQIISLDKLKLNNKKKNNNNKEIDVQNNLITKENNNNNKIKKVVKEKVKGKGKEKKVGKEKEKGKEKGKGKEIGKQKGKGKEIGKRKENESGEGDDVEKRKTNTNEKEKQTENNKKEGEGTLINVPIEKIKPKTPKEIEKELKLELKLKRQQLKNEEKEKKMIEKERKKQFKQEEKKRKLQEKMEKKQMKLTIKKKKKRKRTKKNFKKR</sequence>
<organism evidence="2 3">
    <name type="scientific">Anaeramoeba flamelloides</name>
    <dbReference type="NCBI Taxonomy" id="1746091"/>
    <lineage>
        <taxon>Eukaryota</taxon>
        <taxon>Metamonada</taxon>
        <taxon>Anaeramoebidae</taxon>
        <taxon>Anaeramoeba</taxon>
    </lineage>
</organism>
<dbReference type="SMART" id="SM00320">
    <property type="entry name" value="WD40"/>
    <property type="match status" value="3"/>
</dbReference>
<protein>
    <submittedName>
        <fullName evidence="2">Transducin/wd40 repeat-like superfamily protein</fullName>
    </submittedName>
</protein>
<feature type="region of interest" description="Disordered" evidence="1">
    <location>
        <begin position="558"/>
        <end position="580"/>
    </location>
</feature>
<proteinExistence type="predicted"/>
<reference evidence="2" key="1">
    <citation type="submission" date="2022-08" db="EMBL/GenBank/DDBJ databases">
        <title>Novel sulphate-reducing endosymbionts in the free-living metamonad Anaeramoeba.</title>
        <authorList>
            <person name="Jerlstrom-Hultqvist J."/>
            <person name="Cepicka I."/>
            <person name="Gallot-Lavallee L."/>
            <person name="Salas-Leiva D."/>
            <person name="Curtis B.A."/>
            <person name="Zahonova K."/>
            <person name="Pipaliya S."/>
            <person name="Dacks J."/>
            <person name="Roger A.J."/>
        </authorList>
    </citation>
    <scope>NUCLEOTIDE SEQUENCE</scope>
    <source>
        <strain evidence="2">Busselton2</strain>
    </source>
</reference>
<dbReference type="AlphaFoldDB" id="A0AAV8AG05"/>
<comment type="caution">
    <text evidence="2">The sequence shown here is derived from an EMBL/GenBank/DDBJ whole genome shotgun (WGS) entry which is preliminary data.</text>
</comment>
<dbReference type="Gene3D" id="1.25.40.470">
    <property type="match status" value="1"/>
</dbReference>
<dbReference type="SUPFAM" id="SSF50978">
    <property type="entry name" value="WD40 repeat-like"/>
    <property type="match status" value="1"/>
</dbReference>
<feature type="compositionally biased region" description="Basic and acidic residues" evidence="1">
    <location>
        <begin position="1038"/>
        <end position="1049"/>
    </location>
</feature>
<gene>
    <name evidence="2" type="ORF">M0812_03501</name>
</gene>
<feature type="region of interest" description="Disordered" evidence="1">
    <location>
        <begin position="1207"/>
        <end position="1262"/>
    </location>
</feature>